<feature type="domain" description="Endonuclease/exonuclease/phosphatase" evidence="2">
    <location>
        <begin position="1118"/>
        <end position="1419"/>
    </location>
</feature>
<dbReference type="InterPro" id="IPR036691">
    <property type="entry name" value="Endo/exonu/phosph_ase_sf"/>
</dbReference>
<dbReference type="RefSeq" id="WP_255037620.1">
    <property type="nucleotide sequence ID" value="NZ_RJUF01000043.1"/>
</dbReference>
<feature type="signal peptide" evidence="1">
    <location>
        <begin position="1"/>
        <end position="18"/>
    </location>
</feature>
<dbReference type="EMBL" id="RJUF01000043">
    <property type="protein sequence ID" value="MCP9763856.1"/>
    <property type="molecule type" value="Genomic_DNA"/>
</dbReference>
<dbReference type="Gene3D" id="3.60.10.10">
    <property type="entry name" value="Endonuclease/exonuclease/phosphatase"/>
    <property type="match status" value="1"/>
</dbReference>
<dbReference type="SUPFAM" id="SSF56219">
    <property type="entry name" value="DNase I-like"/>
    <property type="match status" value="1"/>
</dbReference>
<keyword evidence="1" id="KW-0732">Signal</keyword>
<gene>
    <name evidence="3" type="ORF">EGI31_12915</name>
</gene>
<dbReference type="InterPro" id="IPR036700">
    <property type="entry name" value="BOBF_sf"/>
</dbReference>
<dbReference type="GO" id="GO:0003824">
    <property type="term" value="F:catalytic activity"/>
    <property type="evidence" value="ECO:0007669"/>
    <property type="project" value="InterPro"/>
</dbReference>
<dbReference type="NCBIfam" id="NF045639">
    <property type="entry name" value="GCX_COOH"/>
    <property type="match status" value="1"/>
</dbReference>
<keyword evidence="4" id="KW-1185">Reference proteome</keyword>
<evidence type="ECO:0000313" key="3">
    <source>
        <dbReference type="EMBL" id="MCP9763856.1"/>
    </source>
</evidence>
<dbReference type="Pfam" id="PF03372">
    <property type="entry name" value="Exo_endo_phos"/>
    <property type="match status" value="1"/>
</dbReference>
<proteinExistence type="predicted"/>
<dbReference type="SUPFAM" id="SSF101756">
    <property type="entry name" value="Hypothetical protein YgiW"/>
    <property type="match status" value="1"/>
</dbReference>
<accession>A0AAE3H4D6</accession>
<evidence type="ECO:0000313" key="4">
    <source>
        <dbReference type="Proteomes" id="UP001204144"/>
    </source>
</evidence>
<evidence type="ECO:0000259" key="2">
    <source>
        <dbReference type="Pfam" id="PF03372"/>
    </source>
</evidence>
<reference evidence="3 4" key="1">
    <citation type="submission" date="2018-11" db="EMBL/GenBank/DDBJ databases">
        <title>Novel bacteria species description.</title>
        <authorList>
            <person name="Han J.-H."/>
        </authorList>
    </citation>
    <scope>NUCLEOTIDE SEQUENCE [LARGE SCALE GENOMIC DNA]</scope>
    <source>
        <strain evidence="3 4">KCTC23259</strain>
    </source>
</reference>
<organism evidence="3 4">
    <name type="scientific">Lacihabitans soyangensis</name>
    <dbReference type="NCBI Taxonomy" id="869394"/>
    <lineage>
        <taxon>Bacteria</taxon>
        <taxon>Pseudomonadati</taxon>
        <taxon>Bacteroidota</taxon>
        <taxon>Cytophagia</taxon>
        <taxon>Cytophagales</taxon>
        <taxon>Leadbetterellaceae</taxon>
        <taxon>Lacihabitans</taxon>
    </lineage>
</organism>
<feature type="chain" id="PRO_5042099826" description="Endonuclease/exonuclease/phosphatase domain-containing protein" evidence="1">
    <location>
        <begin position="19"/>
        <end position="1654"/>
    </location>
</feature>
<name>A0AAE3H4D6_9BACT</name>
<evidence type="ECO:0000256" key="1">
    <source>
        <dbReference type="SAM" id="SignalP"/>
    </source>
</evidence>
<dbReference type="InterPro" id="IPR055015">
    <property type="entry name" value="GCX_COOH"/>
</dbReference>
<dbReference type="Proteomes" id="UP001204144">
    <property type="component" value="Unassembled WGS sequence"/>
</dbReference>
<protein>
    <recommendedName>
        <fullName evidence="2">Endonuclease/exonuclease/phosphatase domain-containing protein</fullName>
    </recommendedName>
</protein>
<sequence length="1654" mass="171320">MRKLLLFVLLNYPLICFGQINFTGTYTQDFNTLIASGTGQTFTLSGWSINETGTGANQLYSSGTGSSNSGDTYSFGASSNSERSLGGVRSGSLVTTIGVYFTNNTGGTITTLNLSYIGEQWRLGSTGRNDRLDFQYSTDATSLTSGTWTDVNTLDFIAPISSGTTGALNGNSSINNATITGSITGLSISNGSTIFLRWNDLDATGADDGLSIDDFSISIPIPSITLNPTTLTAFTTTQNTPSTAQSYTVSGSNLTDNITITAPSGFEVSKTDASTGFAETQTLTQSGGTISSTTIYARLTGTTVGTPSGNITHISGSTSQNMAVTGNVLNQPLINISQVALSGFTTNEGSASTEQSYIVDGSNLITDISIAAPTDVEISLNASSGYTNTINLTPSGGNVAATTIYARLKGTTPGTVSGVISHTSTGALTKNLNISGNVIALPIINISTNSLTGFTTIEGSASNTQNYTVSGQNLTDNISINAPSGFEISISENSGFASSLNLNQTGGTVSNTVVYVRLTGSSQGTPTGILGHLSTGAVTKEISLSGTVNANNTPTISITPTSLSGFTTIVSNSSSSQSYSVSAVNLSSDLVITAPSELEISLSSSSGFTDILNISPTSGTILPTTIFVRLKGTVVGPISVNVTNASSGAATQALSVVGSVIPQPNLTLSSTTLTGFTTYVGSSSSNLGYTITGTDLLSDVTLNVSSAYEISTNPSNNFGPSVTLNPISGNLAETNIYVRLKGTEVGPVIGSVIHTSSNAETKTLQLSGTVNAIPEITITGTPLNFSTTQGFPSINQQISVSGQNLIGNISITSPTGYEIRKGSDAYSNTVVLTHVGGVVSSTTIDIRLTGVTFGNFNGNISASSTDATTKNISVTGTVIEPTVKIRDVRATIPAQNSFTGSPVRIKGVITGIFGNNKFYMSDSTGGIAIFQSNIVSTNNLAFGDSVNIKGTTARFNGEAELLTITSVAKLTTGSLPTPKIFDSNTPPNGKSLNQFLADYEGDFVKIISVNINSTGTFATSRNYSIIACNNAGGSEIRIDAAATSFASSNNVTIPNVTQDITGVVGHFITANGGTDKLQLFPRNTSDLAASTVSCLLSSGVGGCGVASATDNPQTLDVVTWNVEWLGHPQNGPSASGSADATQILNAQTVLNSIGADVFILEEICQYNGSNPSDNTTAFGKLIQGLNNTYGANAYSGECSPAVSTSVVDANPQRVCIIYKNSVVSKISSGVMFNNFTPSTYPPTGTPSQFWASGRKPFIFKGEINLNGQKDTINFVGLHAKSGSDAISYARRAYDVKAMYDSLQTYYPTQKVLIGGDLNDDLDVSIFPNNVSTYSPFLYANPNETNINGVRPNPDFDAVTKILSDAKCASTASFPDYIDHFIVSNELKTGSSKFNYVNGSATNIQPYSLVANYATTTSDHFPTLVRFRSQPCPSKPIISSENLAICVGSSTTLSASCPGGILNWTGGLTGNSITVSPSQSKSYKVACTLVDCTSDSSDVATVVVNSIPLSPTLEANPASIIFGQSSTLSATNCAGTITWSFNNTTGTSLVVNPSSNTTYTATCTTNNCVSALSSITVLVSSSDPCSAQVNLTSPNDDYSSENKLKQALASNGKIFGSNKISGSSRVTYQAKSIELTPGFKADLGTIFKAEVGGCN</sequence>
<dbReference type="InterPro" id="IPR005135">
    <property type="entry name" value="Endo/exonuclease/phosphatase"/>
</dbReference>
<comment type="caution">
    <text evidence="3">The sequence shown here is derived from an EMBL/GenBank/DDBJ whole genome shotgun (WGS) entry which is preliminary data.</text>
</comment>